<dbReference type="Pfam" id="PF00440">
    <property type="entry name" value="TetR_N"/>
    <property type="match status" value="1"/>
</dbReference>
<evidence type="ECO:0000256" key="1">
    <source>
        <dbReference type="ARBA" id="ARBA00022491"/>
    </source>
</evidence>
<dbReference type="InterPro" id="IPR036271">
    <property type="entry name" value="Tet_transcr_reg_TetR-rel_C_sf"/>
</dbReference>
<dbReference type="InterPro" id="IPR050109">
    <property type="entry name" value="HTH-type_TetR-like_transc_reg"/>
</dbReference>
<comment type="caution">
    <text evidence="7">The sequence shown here is derived from an EMBL/GenBank/DDBJ whole genome shotgun (WGS) entry which is preliminary data.</text>
</comment>
<accession>A0ABW1MS42</accession>
<evidence type="ECO:0000256" key="2">
    <source>
        <dbReference type="ARBA" id="ARBA00023015"/>
    </source>
</evidence>
<dbReference type="InterPro" id="IPR039538">
    <property type="entry name" value="BetI_C"/>
</dbReference>
<keyword evidence="4" id="KW-0804">Transcription</keyword>
<evidence type="ECO:0000313" key="8">
    <source>
        <dbReference type="Proteomes" id="UP001596139"/>
    </source>
</evidence>
<keyword evidence="8" id="KW-1185">Reference proteome</keyword>
<organism evidence="7 8">
    <name type="scientific">Streptomyces ochraceiscleroticus</name>
    <dbReference type="NCBI Taxonomy" id="47761"/>
    <lineage>
        <taxon>Bacteria</taxon>
        <taxon>Bacillati</taxon>
        <taxon>Actinomycetota</taxon>
        <taxon>Actinomycetes</taxon>
        <taxon>Kitasatosporales</taxon>
        <taxon>Streptomycetaceae</taxon>
        <taxon>Streptomyces</taxon>
    </lineage>
</organism>
<dbReference type="Gene3D" id="1.10.357.10">
    <property type="entry name" value="Tetracycline Repressor, domain 2"/>
    <property type="match status" value="1"/>
</dbReference>
<dbReference type="SUPFAM" id="SSF48498">
    <property type="entry name" value="Tetracyclin repressor-like, C-terminal domain"/>
    <property type="match status" value="1"/>
</dbReference>
<dbReference type="Proteomes" id="UP001596139">
    <property type="component" value="Unassembled WGS sequence"/>
</dbReference>
<keyword evidence="2" id="KW-0805">Transcription regulation</keyword>
<proteinExistence type="predicted"/>
<keyword evidence="3 5" id="KW-0238">DNA-binding</keyword>
<dbReference type="InterPro" id="IPR001647">
    <property type="entry name" value="HTH_TetR"/>
</dbReference>
<dbReference type="PANTHER" id="PTHR30055:SF219">
    <property type="entry name" value="TRANSCRIPTIONAL REGULATORY PROTEIN"/>
    <property type="match status" value="1"/>
</dbReference>
<sequence>MAERGASERTGVVPAGADVQRERILRAAALALAEHGFDAARLRDVANSAQVSIGSIQHHFETRDALFRHAFEWSIGELIGRWRCTAVGEPDPWRRFELLVRELTGDPDLIRRCTTWTEFCASAARHEELRDGIRRVHDEWRALVSGILAEGVATGEFAPVMSQEAAVGAVMAVVDGCDMTIAAAGGMTPERYAEVLLGTGRAVFGVRNVRSGA</sequence>
<dbReference type="PANTHER" id="PTHR30055">
    <property type="entry name" value="HTH-TYPE TRANSCRIPTIONAL REGULATOR RUTR"/>
    <property type="match status" value="1"/>
</dbReference>
<evidence type="ECO:0000256" key="3">
    <source>
        <dbReference type="ARBA" id="ARBA00023125"/>
    </source>
</evidence>
<feature type="domain" description="HTH tetR-type" evidence="6">
    <location>
        <begin position="18"/>
        <end position="78"/>
    </location>
</feature>
<evidence type="ECO:0000256" key="5">
    <source>
        <dbReference type="PROSITE-ProRule" id="PRU00335"/>
    </source>
</evidence>
<keyword evidence="1" id="KW-0678">Repressor</keyword>
<dbReference type="PRINTS" id="PR00455">
    <property type="entry name" value="HTHTETR"/>
</dbReference>
<dbReference type="SUPFAM" id="SSF46689">
    <property type="entry name" value="Homeodomain-like"/>
    <property type="match status" value="1"/>
</dbReference>
<dbReference type="Pfam" id="PF13977">
    <property type="entry name" value="TetR_C_6"/>
    <property type="match status" value="1"/>
</dbReference>
<evidence type="ECO:0000313" key="7">
    <source>
        <dbReference type="EMBL" id="MFC6066281.1"/>
    </source>
</evidence>
<protein>
    <submittedName>
        <fullName evidence="7">TetR/AcrR family transcriptional regulator</fullName>
    </submittedName>
</protein>
<evidence type="ECO:0000256" key="4">
    <source>
        <dbReference type="ARBA" id="ARBA00023163"/>
    </source>
</evidence>
<reference evidence="8" key="1">
    <citation type="journal article" date="2019" name="Int. J. Syst. Evol. Microbiol.">
        <title>The Global Catalogue of Microorganisms (GCM) 10K type strain sequencing project: providing services to taxonomists for standard genome sequencing and annotation.</title>
        <authorList>
            <consortium name="The Broad Institute Genomics Platform"/>
            <consortium name="The Broad Institute Genome Sequencing Center for Infectious Disease"/>
            <person name="Wu L."/>
            <person name="Ma J."/>
        </authorList>
    </citation>
    <scope>NUCLEOTIDE SEQUENCE [LARGE SCALE GENOMIC DNA]</scope>
    <source>
        <strain evidence="8">CGMCC 1.15180</strain>
    </source>
</reference>
<gene>
    <name evidence="7" type="ORF">ACFP4F_27585</name>
</gene>
<dbReference type="RefSeq" id="WP_078649238.1">
    <property type="nucleotide sequence ID" value="NZ_JBHSPX010000008.1"/>
</dbReference>
<dbReference type="PROSITE" id="PS50977">
    <property type="entry name" value="HTH_TETR_2"/>
    <property type="match status" value="1"/>
</dbReference>
<name>A0ABW1MS42_9ACTN</name>
<dbReference type="InterPro" id="IPR009057">
    <property type="entry name" value="Homeodomain-like_sf"/>
</dbReference>
<evidence type="ECO:0000259" key="6">
    <source>
        <dbReference type="PROSITE" id="PS50977"/>
    </source>
</evidence>
<feature type="DNA-binding region" description="H-T-H motif" evidence="5">
    <location>
        <begin position="41"/>
        <end position="60"/>
    </location>
</feature>
<dbReference type="EMBL" id="JBHSPX010000008">
    <property type="protein sequence ID" value="MFC6066281.1"/>
    <property type="molecule type" value="Genomic_DNA"/>
</dbReference>